<name>A0A6N8H7G0_9FLAO</name>
<feature type="domain" description="5'-Nucleotidase C-terminal" evidence="1">
    <location>
        <begin position="85"/>
        <end position="222"/>
    </location>
</feature>
<dbReference type="GO" id="GO:0016787">
    <property type="term" value="F:hydrolase activity"/>
    <property type="evidence" value="ECO:0007669"/>
    <property type="project" value="InterPro"/>
</dbReference>
<dbReference type="AlphaFoldDB" id="A0A6N8H7G0"/>
<gene>
    <name evidence="2" type="ORF">GN157_00680</name>
</gene>
<protein>
    <recommendedName>
        <fullName evidence="1">5'-Nucleotidase C-terminal domain-containing protein</fullName>
    </recommendedName>
</protein>
<reference evidence="2 3" key="1">
    <citation type="submission" date="2019-12" db="EMBL/GenBank/DDBJ databases">
        <authorList>
            <person name="Sun J.-Q."/>
        </authorList>
    </citation>
    <scope>NUCLEOTIDE SEQUENCE [LARGE SCALE GENOMIC DNA]</scope>
    <source>
        <strain evidence="2 3">JCM 17928</strain>
    </source>
</reference>
<comment type="caution">
    <text evidence="2">The sequence shown here is derived from an EMBL/GenBank/DDBJ whole genome shotgun (WGS) entry which is preliminary data.</text>
</comment>
<dbReference type="InterPro" id="IPR036907">
    <property type="entry name" value="5'-Nucleotdase_C_sf"/>
</dbReference>
<dbReference type="PRINTS" id="PR01607">
    <property type="entry name" value="APYRASEFAMLY"/>
</dbReference>
<dbReference type="RefSeq" id="WP_157481220.1">
    <property type="nucleotide sequence ID" value="NZ_WOWP01000001.1"/>
</dbReference>
<organism evidence="2 3">
    <name type="scientific">Flavobacterium rakeshii</name>
    <dbReference type="NCBI Taxonomy" id="1038845"/>
    <lineage>
        <taxon>Bacteria</taxon>
        <taxon>Pseudomonadati</taxon>
        <taxon>Bacteroidota</taxon>
        <taxon>Flavobacteriia</taxon>
        <taxon>Flavobacteriales</taxon>
        <taxon>Flavobacteriaceae</taxon>
        <taxon>Flavobacterium</taxon>
    </lineage>
</organism>
<dbReference type="SUPFAM" id="SSF55816">
    <property type="entry name" value="5'-nucleotidase (syn. UDP-sugar hydrolase), C-terminal domain"/>
    <property type="match status" value="1"/>
</dbReference>
<proteinExistence type="predicted"/>
<dbReference type="Proteomes" id="UP000433945">
    <property type="component" value="Unassembled WGS sequence"/>
</dbReference>
<keyword evidence="3" id="KW-1185">Reference proteome</keyword>
<dbReference type="Pfam" id="PF02872">
    <property type="entry name" value="5_nucleotid_C"/>
    <property type="match status" value="1"/>
</dbReference>
<dbReference type="EMBL" id="WOWP01000001">
    <property type="protein sequence ID" value="MUV02212.1"/>
    <property type="molecule type" value="Genomic_DNA"/>
</dbReference>
<dbReference type="PANTHER" id="PTHR11575">
    <property type="entry name" value="5'-NUCLEOTIDASE-RELATED"/>
    <property type="match status" value="1"/>
</dbReference>
<dbReference type="InterPro" id="IPR008334">
    <property type="entry name" value="5'-Nucleotdase_C"/>
</dbReference>
<accession>A0A6N8H7G0</accession>
<dbReference type="InterPro" id="IPR006179">
    <property type="entry name" value="5_nucleotidase/apyrase"/>
</dbReference>
<dbReference type="Gene3D" id="3.90.780.10">
    <property type="entry name" value="5'-Nucleotidase, C-terminal domain"/>
    <property type="match status" value="1"/>
</dbReference>
<dbReference type="PANTHER" id="PTHR11575:SF24">
    <property type="entry name" value="5'-NUCLEOTIDASE"/>
    <property type="match status" value="1"/>
</dbReference>
<dbReference type="PROSITE" id="PS51257">
    <property type="entry name" value="PROKAR_LIPOPROTEIN"/>
    <property type="match status" value="1"/>
</dbReference>
<sequence>MAFHKKYNTPAGWFVLFLTFSSLLSCSSSKLYNSKIEGKKISITSDYKDDSKIETFIAPYRNHINKDLDSILAYCPETLDKSQGKWQTTIGNLLADVTFEKADKLLQQRENKHLDVCLLNHGGIRAIIPKGDVTTRTAYEIMPFENSLIIAALKGTEIKEIAQYLIAGKKPHPLSGMQIYIDSNNNIKNITVKGKPVVDSQTYYVATSDYLYNGGDNMNFFKKSTATYDMDYKLRNLLIDYFKETDTLPVITTQRIITE</sequence>
<evidence type="ECO:0000313" key="2">
    <source>
        <dbReference type="EMBL" id="MUV02212.1"/>
    </source>
</evidence>
<evidence type="ECO:0000313" key="3">
    <source>
        <dbReference type="Proteomes" id="UP000433945"/>
    </source>
</evidence>
<dbReference type="OrthoDB" id="4762412at2"/>
<evidence type="ECO:0000259" key="1">
    <source>
        <dbReference type="Pfam" id="PF02872"/>
    </source>
</evidence>
<dbReference type="GO" id="GO:0009166">
    <property type="term" value="P:nucleotide catabolic process"/>
    <property type="evidence" value="ECO:0007669"/>
    <property type="project" value="InterPro"/>
</dbReference>